<protein>
    <recommendedName>
        <fullName evidence="6">Glycosyltransferase</fullName>
    </recommendedName>
</protein>
<dbReference type="SUPFAM" id="SSF53756">
    <property type="entry name" value="UDP-Glycosyltransferase/glycogen phosphorylase"/>
    <property type="match status" value="1"/>
</dbReference>
<dbReference type="GO" id="GO:0009103">
    <property type="term" value="P:lipopolysaccharide biosynthetic process"/>
    <property type="evidence" value="ECO:0007669"/>
    <property type="project" value="TreeGrafter"/>
</dbReference>
<evidence type="ECO:0000313" key="4">
    <source>
        <dbReference type="EMBL" id="OUN55413.1"/>
    </source>
</evidence>
<name>A0A1Y3V2U6_BACUN</name>
<evidence type="ECO:0000313" key="5">
    <source>
        <dbReference type="Proteomes" id="UP000196329"/>
    </source>
</evidence>
<dbReference type="AlphaFoldDB" id="A0A1Y3V2U6"/>
<evidence type="ECO:0000259" key="3">
    <source>
        <dbReference type="Pfam" id="PF13439"/>
    </source>
</evidence>
<dbReference type="Pfam" id="PF00534">
    <property type="entry name" value="Glycos_transf_1"/>
    <property type="match status" value="1"/>
</dbReference>
<dbReference type="InterPro" id="IPR001296">
    <property type="entry name" value="Glyco_trans_1"/>
</dbReference>
<dbReference type="RefSeq" id="WP_087332460.1">
    <property type="nucleotide sequence ID" value="NZ_NFHS01000003.1"/>
</dbReference>
<dbReference type="GO" id="GO:0016757">
    <property type="term" value="F:glycosyltransferase activity"/>
    <property type="evidence" value="ECO:0007669"/>
    <property type="project" value="InterPro"/>
</dbReference>
<evidence type="ECO:0000259" key="2">
    <source>
        <dbReference type="Pfam" id="PF00534"/>
    </source>
</evidence>
<dbReference type="Proteomes" id="UP000196329">
    <property type="component" value="Unassembled WGS sequence"/>
</dbReference>
<evidence type="ECO:0000256" key="1">
    <source>
        <dbReference type="ARBA" id="ARBA00022679"/>
    </source>
</evidence>
<proteinExistence type="predicted"/>
<organism evidence="4 5">
    <name type="scientific">Bacteroides uniformis</name>
    <dbReference type="NCBI Taxonomy" id="820"/>
    <lineage>
        <taxon>Bacteria</taxon>
        <taxon>Pseudomonadati</taxon>
        <taxon>Bacteroidota</taxon>
        <taxon>Bacteroidia</taxon>
        <taxon>Bacteroidales</taxon>
        <taxon>Bacteroidaceae</taxon>
        <taxon>Bacteroides</taxon>
    </lineage>
</organism>
<dbReference type="PANTHER" id="PTHR46401:SF2">
    <property type="entry name" value="GLYCOSYLTRANSFERASE WBBK-RELATED"/>
    <property type="match status" value="1"/>
</dbReference>
<dbReference type="Pfam" id="PF13439">
    <property type="entry name" value="Glyco_transf_4"/>
    <property type="match status" value="1"/>
</dbReference>
<dbReference type="EMBL" id="NFHS01000003">
    <property type="protein sequence ID" value="OUN55413.1"/>
    <property type="molecule type" value="Genomic_DNA"/>
</dbReference>
<gene>
    <name evidence="4" type="ORF">B5G17_06765</name>
</gene>
<keyword evidence="1" id="KW-0808">Transferase</keyword>
<evidence type="ECO:0008006" key="6">
    <source>
        <dbReference type="Google" id="ProtNLM"/>
    </source>
</evidence>
<accession>A0A1Y3V2U6</accession>
<feature type="domain" description="Glycosyltransferase subfamily 4-like N-terminal" evidence="3">
    <location>
        <begin position="63"/>
        <end position="216"/>
    </location>
</feature>
<dbReference type="PANTHER" id="PTHR46401">
    <property type="entry name" value="GLYCOSYLTRANSFERASE WBBK-RELATED"/>
    <property type="match status" value="1"/>
</dbReference>
<sequence length="402" mass="45694">MKLFLIDTCLGVGSTGRITESLSTLVTKLGWECYIAHGARYVGTSRMNSIQVVSKWEEYIHFAKSLLLDKHGLGAVAGTKKLIRQIEDIDPDIIHLHCIHGYFLNYKLLFEYLNTKNIPIVWTFHDCWAFTGHCACFYDCNKWKAKEGCRKCLYIRNYPQSIVDRSERNYKLKYNLFLGNDNLHVVTVSEWLTSIVKESFLRKKPITTIPNGVNTEIFCFHSNKVKQKLKIGNRKMLLGVATAWGERKGLMDYYKLAKVLPYEYQIVLVGLTKKQKKSLPNNIIGITRTDSIDELVEYYSAADIVMNLSYSETFGLTTVEGFACGTPSIVYDITASPELITEGTGLVVPAGNINAVCEAVKTLSAKGKSAYYEACRNHAVIKYDKNKQYLEYLNLYNKLLNK</sequence>
<reference evidence="5" key="1">
    <citation type="submission" date="2017-04" db="EMBL/GenBank/DDBJ databases">
        <title>Function of individual gut microbiota members based on whole genome sequencing of pure cultures obtained from chicken caecum.</title>
        <authorList>
            <person name="Medvecky M."/>
            <person name="Cejkova D."/>
            <person name="Polansky O."/>
            <person name="Karasova D."/>
            <person name="Kubasova T."/>
            <person name="Cizek A."/>
            <person name="Rychlik I."/>
        </authorList>
    </citation>
    <scope>NUCLEOTIDE SEQUENCE [LARGE SCALE GENOMIC DNA]</scope>
    <source>
        <strain evidence="5">An67</strain>
    </source>
</reference>
<feature type="domain" description="Glycosyl transferase family 1" evidence="2">
    <location>
        <begin position="225"/>
        <end position="368"/>
    </location>
</feature>
<dbReference type="Gene3D" id="3.40.50.2000">
    <property type="entry name" value="Glycogen Phosphorylase B"/>
    <property type="match status" value="2"/>
</dbReference>
<comment type="caution">
    <text evidence="4">The sequence shown here is derived from an EMBL/GenBank/DDBJ whole genome shotgun (WGS) entry which is preliminary data.</text>
</comment>
<dbReference type="InterPro" id="IPR028098">
    <property type="entry name" value="Glyco_trans_4-like_N"/>
</dbReference>